<comment type="caution">
    <text evidence="1">The sequence shown here is derived from an EMBL/GenBank/DDBJ whole genome shotgun (WGS) entry which is preliminary data.</text>
</comment>
<accession>N6W7N2</accession>
<dbReference type="HOGENOM" id="CLU_037007_1_0_6"/>
<protein>
    <submittedName>
        <fullName evidence="1">Type IX secretion system membrane protein PorP/SprF</fullName>
    </submittedName>
</protein>
<proteinExistence type="predicted"/>
<reference evidence="1 2" key="1">
    <citation type="journal article" date="2013" name="Genome Announc.">
        <title>Genome Sequence of the Polycyclic Aromatic Hydrocarbon-Degrading Bacterium Strain Marinobacter nanhaiticus D15-8WT.</title>
        <authorList>
            <person name="Cui Z."/>
            <person name="Gao W."/>
            <person name="Li Q."/>
            <person name="Xu G."/>
            <person name="Zheng L."/>
        </authorList>
    </citation>
    <scope>NUCLEOTIDE SEQUENCE [LARGE SCALE GENOMIC DNA]</scope>
    <source>
        <strain evidence="1 2">D15-8W</strain>
    </source>
</reference>
<dbReference type="InterPro" id="IPR032811">
    <property type="entry name" value="Put_conjugal_transfer"/>
</dbReference>
<dbReference type="STRING" id="626887.J057_12721"/>
<dbReference type="Gene3D" id="2.40.160.60">
    <property type="entry name" value="Outer membrane protein transport protein (OMPP1/FadL/TodX)"/>
    <property type="match status" value="1"/>
</dbReference>
<keyword evidence="2" id="KW-1185">Reference proteome</keyword>
<dbReference type="EMBL" id="APLQ01000011">
    <property type="protein sequence ID" value="ENO16219.2"/>
    <property type="molecule type" value="Genomic_DNA"/>
</dbReference>
<dbReference type="eggNOG" id="COG2067">
    <property type="taxonomic scope" value="Bacteria"/>
</dbReference>
<dbReference type="AlphaFoldDB" id="N6W7N2"/>
<name>N6W7N2_9GAMM</name>
<evidence type="ECO:0000313" key="1">
    <source>
        <dbReference type="EMBL" id="ENO16219.2"/>
    </source>
</evidence>
<dbReference type="PATRIC" id="fig|626887.3.peg.2549"/>
<dbReference type="OrthoDB" id="6077588at2"/>
<evidence type="ECO:0000313" key="2">
    <source>
        <dbReference type="Proteomes" id="UP000013165"/>
    </source>
</evidence>
<organism evidence="1 2">
    <name type="scientific">Marinobacter nanhaiticus D15-8W</name>
    <dbReference type="NCBI Taxonomy" id="626887"/>
    <lineage>
        <taxon>Bacteria</taxon>
        <taxon>Pseudomonadati</taxon>
        <taxon>Pseudomonadota</taxon>
        <taxon>Gammaproteobacteria</taxon>
        <taxon>Pseudomonadales</taxon>
        <taxon>Marinobacteraceae</taxon>
        <taxon>Marinobacter</taxon>
    </lineage>
</organism>
<dbReference type="Proteomes" id="UP000013165">
    <property type="component" value="Unassembled WGS sequence"/>
</dbReference>
<dbReference type="Pfam" id="PF13729">
    <property type="entry name" value="TraF_2"/>
    <property type="match status" value="1"/>
</dbReference>
<gene>
    <name evidence="1" type="ORF">J057_12721</name>
</gene>
<sequence length="377" mass="39741">MGGTGVATAHPASASTANPAMMAMKHHGWADDFGLILPSVNARLADEEEVVDQIDDIQDTIDRIDQQASNNDTSGVQASAGVLEDQLAELNRDTMRADIGVGLSLAIPTDSISVGVFADGSVRATARGNVSDSDLALLDTIENDPVQAALVDDIGNQLTSDGTVIAAAYAEVGISLAKAFELSNENTLSVGISPKYVELRTFEYTQNVSDFEDDDFDADENETDKSGFNADLGAAYSFGETQSWTAGLAVRNVIPMELDSKSGRTFELDPKVTAGIAHTGDMHVITAELDLTENKAFGYEDDTQWAALGAEFDVLRAVQLRGGIRQNLSSNDDNDGVEEKTQLTFGVGLSPFGAHLEISGLVSDAEVGGAIELGAAF</sequence>